<dbReference type="Proteomes" id="UP000006683">
    <property type="component" value="Chromosome"/>
</dbReference>
<keyword evidence="7" id="KW-1185">Reference proteome</keyword>
<evidence type="ECO:0000256" key="4">
    <source>
        <dbReference type="ARBA" id="ARBA00023163"/>
    </source>
</evidence>
<dbReference type="AlphaFoldDB" id="E1STV3"/>
<dbReference type="InterPro" id="IPR005119">
    <property type="entry name" value="LysR_subst-bd"/>
</dbReference>
<accession>E1STV3</accession>
<dbReference type="PANTHER" id="PTHR30118">
    <property type="entry name" value="HTH-TYPE TRANSCRIPTIONAL REGULATOR LEUO-RELATED"/>
    <property type="match status" value="1"/>
</dbReference>
<comment type="similarity">
    <text evidence="1">Belongs to the LysR transcriptional regulatory family.</text>
</comment>
<dbReference type="PROSITE" id="PS50931">
    <property type="entry name" value="HTH_LYSR"/>
    <property type="match status" value="1"/>
</dbReference>
<dbReference type="eggNOG" id="COG0583">
    <property type="taxonomic scope" value="Bacteria"/>
</dbReference>
<dbReference type="InterPro" id="IPR036388">
    <property type="entry name" value="WH-like_DNA-bd_sf"/>
</dbReference>
<dbReference type="PANTHER" id="PTHR30118:SF7">
    <property type="entry name" value="TRANSCRIPTIONAL REGULATOR LYSR FAMILY"/>
    <property type="match status" value="1"/>
</dbReference>
<dbReference type="InterPro" id="IPR036390">
    <property type="entry name" value="WH_DNA-bd_sf"/>
</dbReference>
<keyword evidence="4" id="KW-0804">Transcription</keyword>
<dbReference type="GO" id="GO:0003677">
    <property type="term" value="F:DNA binding"/>
    <property type="evidence" value="ECO:0007669"/>
    <property type="project" value="UniProtKB-KW"/>
</dbReference>
<dbReference type="HOGENOM" id="CLU_039613_39_2_6"/>
<proteinExistence type="inferred from homology"/>
<dbReference type="Gene3D" id="1.10.10.10">
    <property type="entry name" value="Winged helix-like DNA-binding domain superfamily/Winged helix DNA-binding domain"/>
    <property type="match status" value="1"/>
</dbReference>
<dbReference type="Pfam" id="PF00126">
    <property type="entry name" value="HTH_1"/>
    <property type="match status" value="1"/>
</dbReference>
<dbReference type="InterPro" id="IPR050389">
    <property type="entry name" value="LysR-type_TF"/>
</dbReference>
<evidence type="ECO:0000313" key="7">
    <source>
        <dbReference type="Proteomes" id="UP000006683"/>
    </source>
</evidence>
<organism evidence="6 7">
    <name type="scientific">Ferrimonas balearica (strain DSM 9799 / CCM 4581 / KCTC 23876 / PAT)</name>
    <dbReference type="NCBI Taxonomy" id="550540"/>
    <lineage>
        <taxon>Bacteria</taxon>
        <taxon>Pseudomonadati</taxon>
        <taxon>Pseudomonadota</taxon>
        <taxon>Gammaproteobacteria</taxon>
        <taxon>Alteromonadales</taxon>
        <taxon>Ferrimonadaceae</taxon>
        <taxon>Ferrimonas</taxon>
    </lineage>
</organism>
<dbReference type="GO" id="GO:0003700">
    <property type="term" value="F:DNA-binding transcription factor activity"/>
    <property type="evidence" value="ECO:0007669"/>
    <property type="project" value="InterPro"/>
</dbReference>
<dbReference type="GeneID" id="67183221"/>
<evidence type="ECO:0000256" key="1">
    <source>
        <dbReference type="ARBA" id="ARBA00009437"/>
    </source>
</evidence>
<evidence type="ECO:0000259" key="5">
    <source>
        <dbReference type="PROSITE" id="PS50931"/>
    </source>
</evidence>
<dbReference type="STRING" id="550540.Fbal_2995"/>
<dbReference type="OrthoDB" id="8893795at2"/>
<keyword evidence="2" id="KW-0805">Transcription regulation</keyword>
<evidence type="ECO:0000256" key="3">
    <source>
        <dbReference type="ARBA" id="ARBA00023125"/>
    </source>
</evidence>
<dbReference type="InterPro" id="IPR037402">
    <property type="entry name" value="YidZ_PBP2"/>
</dbReference>
<dbReference type="SUPFAM" id="SSF53850">
    <property type="entry name" value="Periplasmic binding protein-like II"/>
    <property type="match status" value="1"/>
</dbReference>
<dbReference type="EMBL" id="CP002209">
    <property type="protein sequence ID" value="ADN77197.1"/>
    <property type="molecule type" value="Genomic_DNA"/>
</dbReference>
<dbReference type="Pfam" id="PF03466">
    <property type="entry name" value="LysR_substrate"/>
    <property type="match status" value="1"/>
</dbReference>
<dbReference type="Gene3D" id="3.40.190.10">
    <property type="entry name" value="Periplasmic binding protein-like II"/>
    <property type="match status" value="2"/>
</dbReference>
<dbReference type="PRINTS" id="PR00039">
    <property type="entry name" value="HTHLYSR"/>
</dbReference>
<reference evidence="6 7" key="1">
    <citation type="journal article" date="2010" name="Stand. Genomic Sci.">
        <title>Complete genome sequence of Ferrimonas balearica type strain (PAT).</title>
        <authorList>
            <person name="Nolan M."/>
            <person name="Sikorski J."/>
            <person name="Davenport K."/>
            <person name="Lucas S."/>
            <person name="Glavina Del Rio T."/>
            <person name="Tice H."/>
            <person name="Cheng J."/>
            <person name="Goodwin L."/>
            <person name="Pitluck S."/>
            <person name="Liolios K."/>
            <person name="Ivanova N."/>
            <person name="Mavromatis K."/>
            <person name="Ovchinnikova G."/>
            <person name="Pati A."/>
            <person name="Chen A."/>
            <person name="Palaniappan K."/>
            <person name="Land M."/>
            <person name="Hauser L."/>
            <person name="Chang Y."/>
            <person name="Jeffries C."/>
            <person name="Tapia R."/>
            <person name="Brettin T."/>
            <person name="Detter J."/>
            <person name="Han C."/>
            <person name="Yasawong M."/>
            <person name="Rohde M."/>
            <person name="Tindall B."/>
            <person name="Goker M."/>
            <person name="Woyke T."/>
            <person name="Bristow J."/>
            <person name="Eisen J."/>
            <person name="Markowitz V."/>
            <person name="Hugenholtz P."/>
            <person name="Kyrpides N."/>
            <person name="Klenk H."/>
            <person name="Lapidus A."/>
        </authorList>
    </citation>
    <scope>NUCLEOTIDE SEQUENCE [LARGE SCALE GENOMIC DNA]</scope>
    <source>
        <strain evidence="7">DSM 9799 / CCM 4581 / KCTC 23876 / PAT</strain>
    </source>
</reference>
<evidence type="ECO:0000256" key="2">
    <source>
        <dbReference type="ARBA" id="ARBA00023015"/>
    </source>
</evidence>
<dbReference type="CDD" id="cd08417">
    <property type="entry name" value="PBP2_Nitroaromatics_like"/>
    <property type="match status" value="1"/>
</dbReference>
<dbReference type="SUPFAM" id="SSF46785">
    <property type="entry name" value="Winged helix' DNA-binding domain"/>
    <property type="match status" value="1"/>
</dbReference>
<evidence type="ECO:0000313" key="6">
    <source>
        <dbReference type="EMBL" id="ADN77197.1"/>
    </source>
</evidence>
<name>E1STV3_FERBD</name>
<dbReference type="KEGG" id="fbl:Fbal_2995"/>
<feature type="domain" description="HTH lysR-type" evidence="5">
    <location>
        <begin position="6"/>
        <end position="67"/>
    </location>
</feature>
<keyword evidence="3" id="KW-0238">DNA-binding</keyword>
<protein>
    <submittedName>
        <fullName evidence="6">Transcriptional regulator, LysR family</fullName>
    </submittedName>
</protein>
<dbReference type="InterPro" id="IPR000847">
    <property type="entry name" value="LysR_HTH_N"/>
</dbReference>
<sequence length="319" mass="35395">MAIEALDLNLLRLMLVLLEEGSVSGAAQRLHLSQSAVSKQLAKLREQLGKPLDDPLFVRAGQGLAPTAKALTLEPKLRQWLRLSCELLIPVGFDPNTDQRQFRASVVETAFPSLMPRVLTDLQVQAPGLRLDMVPGSGDKLEQLARGQLDLLLLARDTDERARPPWHIRDLPALPQQELYTDINVCLVREDHPALDGGWDLERFLDLPHIQIWVEGTELWLMDHVLASLGLKRPVAVQVPDFHSAALMAQHTDMVFTCASVFAHQLAARYALAVLPLPLALAPISYRLMWPPTLDSDPAHRWLRGFIAERSQGLGACGA</sequence>
<dbReference type="RefSeq" id="WP_013346503.1">
    <property type="nucleotide sequence ID" value="NC_014541.1"/>
</dbReference>
<gene>
    <name evidence="6" type="ordered locus">Fbal_2995</name>
</gene>